<protein>
    <submittedName>
        <fullName evidence="1">Uncharacterized protein</fullName>
    </submittedName>
</protein>
<dbReference type="EMBL" id="FNJC01000003">
    <property type="protein sequence ID" value="SDP22775.1"/>
    <property type="molecule type" value="Genomic_DNA"/>
</dbReference>
<name>A0A1H0R095_9HYPH</name>
<keyword evidence="2" id="KW-1185">Reference proteome</keyword>
<gene>
    <name evidence="1" type="ORF">SAMN04488061_2562</name>
</gene>
<proteinExistence type="predicted"/>
<evidence type="ECO:0000313" key="1">
    <source>
        <dbReference type="EMBL" id="SDP22775.1"/>
    </source>
</evidence>
<dbReference type="Proteomes" id="UP000198795">
    <property type="component" value="Unassembled WGS sequence"/>
</dbReference>
<comment type="caution">
    <text evidence="1">The sequence shown here is derived from an EMBL/GenBank/DDBJ whole genome shotgun (WGS) entry which is preliminary data.</text>
</comment>
<accession>A0A1H0R095</accession>
<evidence type="ECO:0000313" key="2">
    <source>
        <dbReference type="Proteomes" id="UP000198795"/>
    </source>
</evidence>
<sequence>MSAGPRCLPTLPRVPTTEAHDTFLTRLSMKTRYMSRSGYLLLIRCSLNLTSTGISHPGTGITAFIETLAAAPMRAGGTAAS</sequence>
<reference evidence="1 2" key="1">
    <citation type="submission" date="2016-10" db="EMBL/GenBank/DDBJ databases">
        <authorList>
            <person name="Varghese N."/>
            <person name="Submissions S."/>
        </authorList>
    </citation>
    <scope>NUCLEOTIDE SEQUENCE [LARGE SCALE GENOMIC DNA]</scope>
    <source>
        <strain evidence="1 2">CGMCC 1.6497</strain>
    </source>
</reference>
<organism evidence="1 2">
    <name type="scientific">Filomicrobium insigne</name>
    <dbReference type="NCBI Taxonomy" id="418854"/>
    <lineage>
        <taxon>Bacteria</taxon>
        <taxon>Pseudomonadati</taxon>
        <taxon>Pseudomonadota</taxon>
        <taxon>Alphaproteobacteria</taxon>
        <taxon>Hyphomicrobiales</taxon>
        <taxon>Hyphomicrobiaceae</taxon>
        <taxon>Filomicrobium</taxon>
    </lineage>
</organism>